<proteinExistence type="predicted"/>
<feature type="compositionally biased region" description="Polar residues" evidence="1">
    <location>
        <begin position="84"/>
        <end position="111"/>
    </location>
</feature>
<evidence type="ECO:0000313" key="2">
    <source>
        <dbReference type="EMBL" id="CAK0900438.1"/>
    </source>
</evidence>
<feature type="region of interest" description="Disordered" evidence="1">
    <location>
        <begin position="1"/>
        <end position="192"/>
    </location>
</feature>
<evidence type="ECO:0000313" key="3">
    <source>
        <dbReference type="Proteomes" id="UP001189429"/>
    </source>
</evidence>
<reference evidence="2" key="1">
    <citation type="submission" date="2023-10" db="EMBL/GenBank/DDBJ databases">
        <authorList>
            <person name="Chen Y."/>
            <person name="Shah S."/>
            <person name="Dougan E. K."/>
            <person name="Thang M."/>
            <person name="Chan C."/>
        </authorList>
    </citation>
    <scope>NUCLEOTIDE SEQUENCE [LARGE SCALE GENOMIC DNA]</scope>
</reference>
<evidence type="ECO:0000256" key="1">
    <source>
        <dbReference type="SAM" id="MobiDB-lite"/>
    </source>
</evidence>
<keyword evidence="3" id="KW-1185">Reference proteome</keyword>
<protein>
    <submittedName>
        <fullName evidence="2">Uncharacterized protein</fullName>
    </submittedName>
</protein>
<gene>
    <name evidence="2" type="ORF">PCOR1329_LOCUS77716</name>
</gene>
<comment type="caution">
    <text evidence="2">The sequence shown here is derived from an EMBL/GenBank/DDBJ whole genome shotgun (WGS) entry which is preliminary data.</text>
</comment>
<sequence length="192" mass="19429">VPSPAEGAEAADAFELPPPAKLVSASPVEASAPGLSSPTDMPVPTAVPSPTPMAAEEGRRARAAHSAGDAGAPEDRRARDGVSPQATDVPTISPAITGSLSPHAATPSSAPTVVPGPRTESPPARRGTDAPTLSEMPTRRPPDPSSPAACPRAVTCARGDRGRLQAHPRLRAHGAHRHASVQRAHRGAALAQ</sequence>
<feature type="non-terminal residue" evidence="2">
    <location>
        <position position="1"/>
    </location>
</feature>
<dbReference type="Proteomes" id="UP001189429">
    <property type="component" value="Unassembled WGS sequence"/>
</dbReference>
<feature type="compositionally biased region" description="Basic residues" evidence="1">
    <location>
        <begin position="164"/>
        <end position="186"/>
    </location>
</feature>
<organism evidence="2 3">
    <name type="scientific">Prorocentrum cordatum</name>
    <dbReference type="NCBI Taxonomy" id="2364126"/>
    <lineage>
        <taxon>Eukaryota</taxon>
        <taxon>Sar</taxon>
        <taxon>Alveolata</taxon>
        <taxon>Dinophyceae</taxon>
        <taxon>Prorocentrales</taxon>
        <taxon>Prorocentraceae</taxon>
        <taxon>Prorocentrum</taxon>
    </lineage>
</organism>
<name>A0ABN9XPD7_9DINO</name>
<accession>A0ABN9XPD7</accession>
<dbReference type="EMBL" id="CAUYUJ010020776">
    <property type="protein sequence ID" value="CAK0900438.1"/>
    <property type="molecule type" value="Genomic_DNA"/>
</dbReference>
<feature type="non-terminal residue" evidence="2">
    <location>
        <position position="192"/>
    </location>
</feature>